<dbReference type="InterPro" id="IPR013010">
    <property type="entry name" value="Znf_SIAH"/>
</dbReference>
<gene>
    <name evidence="15" type="ORF">Dsin_012340</name>
</gene>
<comment type="caution">
    <text evidence="15">The sequence shown here is derived from an EMBL/GenBank/DDBJ whole genome shotgun (WGS) entry which is preliminary data.</text>
</comment>
<feature type="domain" description="SIAH-type" evidence="14">
    <location>
        <begin position="152"/>
        <end position="210"/>
    </location>
</feature>
<dbReference type="InterPro" id="IPR049548">
    <property type="entry name" value="Sina-like_RING"/>
</dbReference>
<evidence type="ECO:0000256" key="6">
    <source>
        <dbReference type="ARBA" id="ARBA00022723"/>
    </source>
</evidence>
<dbReference type="InterPro" id="IPR044286">
    <property type="entry name" value="SINL_plant"/>
</dbReference>
<evidence type="ECO:0000256" key="2">
    <source>
        <dbReference type="ARBA" id="ARBA00004906"/>
    </source>
</evidence>
<dbReference type="Proteomes" id="UP001281410">
    <property type="component" value="Unassembled WGS sequence"/>
</dbReference>
<dbReference type="Gene3D" id="3.30.40.10">
    <property type="entry name" value="Zinc/RING finger domain, C3HC4 (zinc finger)"/>
    <property type="match status" value="1"/>
</dbReference>
<reference evidence="15" key="1">
    <citation type="journal article" date="2023" name="Plant J.">
        <title>Genome sequences and population genomics provide insights into the demographic history, inbreeding, and mutation load of two 'living fossil' tree species of Dipteronia.</title>
        <authorList>
            <person name="Feng Y."/>
            <person name="Comes H.P."/>
            <person name="Chen J."/>
            <person name="Zhu S."/>
            <person name="Lu R."/>
            <person name="Zhang X."/>
            <person name="Li P."/>
            <person name="Qiu J."/>
            <person name="Olsen K.M."/>
            <person name="Qiu Y."/>
        </authorList>
    </citation>
    <scope>NUCLEOTIDE SEQUENCE</scope>
    <source>
        <strain evidence="15">NBL</strain>
    </source>
</reference>
<evidence type="ECO:0000256" key="3">
    <source>
        <dbReference type="ARBA" id="ARBA00009119"/>
    </source>
</evidence>
<evidence type="ECO:0000256" key="11">
    <source>
        <dbReference type="PROSITE-ProRule" id="PRU00455"/>
    </source>
</evidence>
<feature type="region of interest" description="Disordered" evidence="12">
    <location>
        <begin position="1"/>
        <end position="39"/>
    </location>
</feature>
<evidence type="ECO:0000256" key="12">
    <source>
        <dbReference type="SAM" id="MobiDB-lite"/>
    </source>
</evidence>
<dbReference type="SUPFAM" id="SSF49599">
    <property type="entry name" value="TRAF domain-like"/>
    <property type="match status" value="1"/>
</dbReference>
<evidence type="ECO:0000313" key="16">
    <source>
        <dbReference type="Proteomes" id="UP001281410"/>
    </source>
</evidence>
<evidence type="ECO:0000256" key="9">
    <source>
        <dbReference type="ARBA" id="ARBA00022833"/>
    </source>
</evidence>
<dbReference type="EC" id="2.3.2.27" evidence="4"/>
<evidence type="ECO:0000313" key="15">
    <source>
        <dbReference type="EMBL" id="KAK3218370.1"/>
    </source>
</evidence>
<comment type="catalytic activity">
    <reaction evidence="1">
        <text>S-ubiquitinyl-[E2 ubiquitin-conjugating enzyme]-L-cysteine + [acceptor protein]-L-lysine = [E2 ubiquitin-conjugating enzyme]-L-cysteine + N(6)-ubiquitinyl-[acceptor protein]-L-lysine.</text>
        <dbReference type="EC" id="2.3.2.27"/>
    </reaction>
</comment>
<protein>
    <recommendedName>
        <fullName evidence="4">RING-type E3 ubiquitin transferase</fullName>
        <ecNumber evidence="4">2.3.2.27</ecNumber>
    </recommendedName>
</protein>
<dbReference type="PROSITE" id="PS51081">
    <property type="entry name" value="ZF_SIAH"/>
    <property type="match status" value="1"/>
</dbReference>
<dbReference type="PANTHER" id="PTHR46632">
    <property type="entry name" value="E3 UBIQUITIN-PROTEIN LIGASE SINA-LIKE 4"/>
    <property type="match status" value="1"/>
</dbReference>
<sequence length="347" mass="38562">MAKFSVGRLEEEGEGPSSRTQKRQRRESEPQTAVIEGITDEELEATVAYLVEEEDGEDNNQEFEQHGSAANNRGRTDVVGPSRNGSISVTLTDPEVLDCFICFDPLTIPVFQCENGHVACSSCCSKLRNKCPSCCSPIGYNRCRAIEKVLESVKVICKNGKYGCKETMSYSLRHDHEKTCHHAPCCCPLSDCGFVGPSGQLYQHFIDRHKNSAIQFQYNKVSHVALNINEEFLVLQEEIDGVLFILHNRTEIIGNVISLSCIAPSRKGGCFYDILGRPGGSTVRFQSYTNSMESRVNCPPSVQGSLLVPSSFFNSHGLLKLDLCIWRYGISPKLIQRIIVDAVVDRI</sequence>
<evidence type="ECO:0000256" key="4">
    <source>
        <dbReference type="ARBA" id="ARBA00012483"/>
    </source>
</evidence>
<dbReference type="GO" id="GO:0061630">
    <property type="term" value="F:ubiquitin protein ligase activity"/>
    <property type="evidence" value="ECO:0007669"/>
    <property type="project" value="UniProtKB-EC"/>
</dbReference>
<evidence type="ECO:0000256" key="8">
    <source>
        <dbReference type="ARBA" id="ARBA00022786"/>
    </source>
</evidence>
<keyword evidence="7 11" id="KW-0863">Zinc-finger</keyword>
<dbReference type="InterPro" id="IPR013083">
    <property type="entry name" value="Znf_RING/FYVE/PHD"/>
</dbReference>
<feature type="region of interest" description="Disordered" evidence="12">
    <location>
        <begin position="54"/>
        <end position="83"/>
    </location>
</feature>
<keyword evidence="16" id="KW-1185">Reference proteome</keyword>
<dbReference type="PROSITE" id="PS50089">
    <property type="entry name" value="ZF_RING_2"/>
    <property type="match status" value="1"/>
</dbReference>
<evidence type="ECO:0000256" key="1">
    <source>
        <dbReference type="ARBA" id="ARBA00000900"/>
    </source>
</evidence>
<dbReference type="GO" id="GO:0008270">
    <property type="term" value="F:zinc ion binding"/>
    <property type="evidence" value="ECO:0007669"/>
    <property type="project" value="UniProtKB-KW"/>
</dbReference>
<evidence type="ECO:0000256" key="10">
    <source>
        <dbReference type="ARBA" id="ARBA00024004"/>
    </source>
</evidence>
<feature type="domain" description="RING-type" evidence="13">
    <location>
        <begin position="99"/>
        <end position="134"/>
    </location>
</feature>
<evidence type="ECO:0000259" key="13">
    <source>
        <dbReference type="PROSITE" id="PS50089"/>
    </source>
</evidence>
<dbReference type="PANTHER" id="PTHR46632:SF16">
    <property type="entry name" value="E3 UBIQUITIN-PROTEIN LIGASE SINA-LIKE 10"/>
    <property type="match status" value="1"/>
</dbReference>
<comment type="similarity">
    <text evidence="3">Belongs to the SINA (Seven in absentia) family.</text>
</comment>
<dbReference type="CDD" id="cd16571">
    <property type="entry name" value="RING-HC_SIAHs"/>
    <property type="match status" value="1"/>
</dbReference>
<keyword evidence="5" id="KW-0808">Transferase</keyword>
<dbReference type="Pfam" id="PF21361">
    <property type="entry name" value="Sina_ZnF"/>
    <property type="match status" value="1"/>
</dbReference>
<evidence type="ECO:0000259" key="14">
    <source>
        <dbReference type="PROSITE" id="PS51081"/>
    </source>
</evidence>
<proteinExistence type="inferred from homology"/>
<accession>A0AAE0AIR1</accession>
<comment type="function">
    <text evidence="10">E3 ubiquitin-protein ligase that mediates ubiquitination and subsequent proteasomal degradation of target proteins. E3 ubiquitin ligases accept ubiquitin from an E2 ubiquitin-conjugating enzyme in the form of a thioester and then directly transfers the ubiquitin to targeted substrates. It probably triggers the ubiquitin-mediated degradation of different substrates.</text>
</comment>
<dbReference type="AlphaFoldDB" id="A0AAE0AIR1"/>
<dbReference type="EMBL" id="JANJYJ010000004">
    <property type="protein sequence ID" value="KAK3218370.1"/>
    <property type="molecule type" value="Genomic_DNA"/>
</dbReference>
<organism evidence="15 16">
    <name type="scientific">Dipteronia sinensis</name>
    <dbReference type="NCBI Taxonomy" id="43782"/>
    <lineage>
        <taxon>Eukaryota</taxon>
        <taxon>Viridiplantae</taxon>
        <taxon>Streptophyta</taxon>
        <taxon>Embryophyta</taxon>
        <taxon>Tracheophyta</taxon>
        <taxon>Spermatophyta</taxon>
        <taxon>Magnoliopsida</taxon>
        <taxon>eudicotyledons</taxon>
        <taxon>Gunneridae</taxon>
        <taxon>Pentapetalae</taxon>
        <taxon>rosids</taxon>
        <taxon>malvids</taxon>
        <taxon>Sapindales</taxon>
        <taxon>Sapindaceae</taxon>
        <taxon>Hippocastanoideae</taxon>
        <taxon>Acereae</taxon>
        <taxon>Dipteronia</taxon>
    </lineage>
</organism>
<dbReference type="InterPro" id="IPR001841">
    <property type="entry name" value="Znf_RING"/>
</dbReference>
<name>A0AAE0AIR1_9ROSI</name>
<evidence type="ECO:0000256" key="7">
    <source>
        <dbReference type="ARBA" id="ARBA00022771"/>
    </source>
</evidence>
<keyword evidence="6" id="KW-0479">Metal-binding</keyword>
<evidence type="ECO:0000256" key="5">
    <source>
        <dbReference type="ARBA" id="ARBA00022679"/>
    </source>
</evidence>
<keyword evidence="9" id="KW-0862">Zinc</keyword>
<dbReference type="Pfam" id="PF21362">
    <property type="entry name" value="Sina_RING"/>
    <property type="match status" value="1"/>
</dbReference>
<keyword evidence="8" id="KW-0833">Ubl conjugation pathway</keyword>
<comment type="pathway">
    <text evidence="2">Protein modification; protein ubiquitination.</text>
</comment>